<evidence type="ECO:0000256" key="8">
    <source>
        <dbReference type="ARBA" id="ARBA00023239"/>
    </source>
</evidence>
<keyword evidence="4 10" id="KW-0479">Metal-binding</keyword>
<dbReference type="PANTHER" id="PTHR23133:SF2">
    <property type="entry name" value="IMIDAZOLEGLYCEROL-PHOSPHATE DEHYDRATASE"/>
    <property type="match status" value="1"/>
</dbReference>
<keyword evidence="9 10" id="KW-0511">Multifunctional enzyme</keyword>
<comment type="similarity">
    <text evidence="10">In the N-terminal section; belongs to the histidinol-phosphatase family.</text>
</comment>
<feature type="region of interest" description="Imidazoleglycerol-phosphate dehydratase" evidence="10">
    <location>
        <begin position="168"/>
        <end position="356"/>
    </location>
</feature>
<name>A0A8J2Z3T4_9GAMM</name>
<dbReference type="Gene3D" id="3.30.230.40">
    <property type="entry name" value="Imidazole glycerol phosphate dehydratase, domain 1"/>
    <property type="match status" value="2"/>
</dbReference>
<feature type="active site" description="Proton donor" evidence="10">
    <location>
        <position position="12"/>
    </location>
</feature>
<organism evidence="11 12">
    <name type="scientific">Cysteiniphilum litorale</name>
    <dbReference type="NCBI Taxonomy" id="2056700"/>
    <lineage>
        <taxon>Bacteria</taxon>
        <taxon>Pseudomonadati</taxon>
        <taxon>Pseudomonadota</taxon>
        <taxon>Gammaproteobacteria</taxon>
        <taxon>Thiotrichales</taxon>
        <taxon>Fastidiosibacteraceae</taxon>
        <taxon>Cysteiniphilum</taxon>
    </lineage>
</organism>
<evidence type="ECO:0000256" key="7">
    <source>
        <dbReference type="ARBA" id="ARBA00023102"/>
    </source>
</evidence>
<dbReference type="NCBIfam" id="TIGR01662">
    <property type="entry name" value="HAD-SF-IIIA"/>
    <property type="match status" value="1"/>
</dbReference>
<feature type="binding site" evidence="10">
    <location>
        <position position="93"/>
    </location>
    <ligand>
        <name>Zn(2+)</name>
        <dbReference type="ChEBI" id="CHEBI:29105"/>
    </ligand>
</feature>
<dbReference type="Pfam" id="PF13242">
    <property type="entry name" value="Hydrolase_like"/>
    <property type="match status" value="1"/>
</dbReference>
<dbReference type="GO" id="GO:0046872">
    <property type="term" value="F:metal ion binding"/>
    <property type="evidence" value="ECO:0007669"/>
    <property type="project" value="UniProtKB-KW"/>
</dbReference>
<dbReference type="FunFam" id="3.30.230.40:FF:000001">
    <property type="entry name" value="Imidazoleglycerol-phosphate dehydratase HisB"/>
    <property type="match status" value="1"/>
</dbReference>
<dbReference type="EC" id="3.1.3.15" evidence="10"/>
<feature type="binding site" evidence="10">
    <location>
        <position position="95"/>
    </location>
    <ligand>
        <name>Zn(2+)</name>
        <dbReference type="ChEBI" id="CHEBI:29105"/>
    </ligand>
</feature>
<evidence type="ECO:0000256" key="4">
    <source>
        <dbReference type="ARBA" id="ARBA00022723"/>
    </source>
</evidence>
<feature type="binding site" evidence="10">
    <location>
        <position position="10"/>
    </location>
    <ligand>
        <name>Mg(2+)</name>
        <dbReference type="ChEBI" id="CHEBI:18420"/>
    </ligand>
</feature>
<dbReference type="UniPathway" id="UPA00031">
    <property type="reaction ID" value="UER00011"/>
</dbReference>
<dbReference type="Proteomes" id="UP000636949">
    <property type="component" value="Unassembled WGS sequence"/>
</dbReference>
<dbReference type="CDD" id="cd07503">
    <property type="entry name" value="HAD_HisB-N"/>
    <property type="match status" value="1"/>
</dbReference>
<dbReference type="EMBL" id="BMJS01000008">
    <property type="protein sequence ID" value="GGF94895.1"/>
    <property type="molecule type" value="Genomic_DNA"/>
</dbReference>
<dbReference type="NCBIfam" id="NF002111">
    <property type="entry name" value="PRK00951.2-1"/>
    <property type="match status" value="1"/>
</dbReference>
<evidence type="ECO:0000313" key="12">
    <source>
        <dbReference type="Proteomes" id="UP000636949"/>
    </source>
</evidence>
<dbReference type="PANTHER" id="PTHR23133">
    <property type="entry name" value="IMIDAZOLEGLYCEROL-PHOSPHATE DEHYDRATASE HIS7"/>
    <property type="match status" value="1"/>
</dbReference>
<feature type="binding site" evidence="10">
    <location>
        <position position="130"/>
    </location>
    <ligand>
        <name>Mg(2+)</name>
        <dbReference type="ChEBI" id="CHEBI:18420"/>
    </ligand>
</feature>
<evidence type="ECO:0000256" key="2">
    <source>
        <dbReference type="ARBA" id="ARBA00022490"/>
    </source>
</evidence>
<comment type="cofactor">
    <cofactor evidence="10">
        <name>Mg(2+)</name>
        <dbReference type="ChEBI" id="CHEBI:18420"/>
    </cofactor>
</comment>
<comment type="catalytic activity">
    <reaction evidence="10">
        <text>L-histidinol phosphate + H2O = L-histidinol + phosphate</text>
        <dbReference type="Rhea" id="RHEA:14465"/>
        <dbReference type="ChEBI" id="CHEBI:15377"/>
        <dbReference type="ChEBI" id="CHEBI:43474"/>
        <dbReference type="ChEBI" id="CHEBI:57699"/>
        <dbReference type="ChEBI" id="CHEBI:57980"/>
        <dbReference type="EC" id="3.1.3.15"/>
    </reaction>
</comment>
<accession>A0A8J2Z3T4</accession>
<dbReference type="PROSITE" id="PS00954">
    <property type="entry name" value="IGP_DEHYDRATASE_1"/>
    <property type="match status" value="1"/>
</dbReference>
<dbReference type="GO" id="GO:0005737">
    <property type="term" value="C:cytoplasm"/>
    <property type="evidence" value="ECO:0007669"/>
    <property type="project" value="UniProtKB-SubCell"/>
</dbReference>
<dbReference type="EC" id="4.2.1.19" evidence="10"/>
<keyword evidence="12" id="KW-1185">Reference proteome</keyword>
<dbReference type="InterPro" id="IPR020568">
    <property type="entry name" value="Ribosomal_Su5_D2-typ_SF"/>
</dbReference>
<dbReference type="GO" id="GO:0000105">
    <property type="term" value="P:L-histidine biosynthetic process"/>
    <property type="evidence" value="ECO:0007669"/>
    <property type="project" value="UniProtKB-UniRule"/>
</dbReference>
<dbReference type="OrthoDB" id="9790411at2"/>
<keyword evidence="6 10" id="KW-0460">Magnesium</keyword>
<dbReference type="PROSITE" id="PS00955">
    <property type="entry name" value="IGP_DEHYDRATASE_2"/>
    <property type="match status" value="1"/>
</dbReference>
<dbReference type="GO" id="GO:0004424">
    <property type="term" value="F:imidazoleglycerol-phosphate dehydratase activity"/>
    <property type="evidence" value="ECO:0007669"/>
    <property type="project" value="UniProtKB-UniRule"/>
</dbReference>
<evidence type="ECO:0000256" key="5">
    <source>
        <dbReference type="ARBA" id="ARBA00022801"/>
    </source>
</evidence>
<feature type="region of interest" description="Histidinol-phosphatase" evidence="10">
    <location>
        <begin position="1"/>
        <end position="167"/>
    </location>
</feature>
<comment type="caution">
    <text evidence="11">The sequence shown here is derived from an EMBL/GenBank/DDBJ whole genome shotgun (WGS) entry which is preliminary data.</text>
</comment>
<dbReference type="InterPro" id="IPR006543">
    <property type="entry name" value="Histidinol-phos"/>
</dbReference>
<gene>
    <name evidence="10 11" type="primary">hisB</name>
    <name evidence="11" type="ORF">GCM10010995_10120</name>
</gene>
<keyword evidence="8 10" id="KW-0456">Lyase</keyword>
<dbReference type="InterPro" id="IPR000807">
    <property type="entry name" value="ImidazoleglycerolP_deHydtase"/>
</dbReference>
<dbReference type="InterPro" id="IPR005954">
    <property type="entry name" value="HisB_N"/>
</dbReference>
<dbReference type="GO" id="GO:0004401">
    <property type="term" value="F:histidinol-phosphatase activity"/>
    <property type="evidence" value="ECO:0007669"/>
    <property type="project" value="UniProtKB-UniRule"/>
</dbReference>
<dbReference type="NCBIfam" id="TIGR01656">
    <property type="entry name" value="Histidinol-ppas"/>
    <property type="match status" value="1"/>
</dbReference>
<dbReference type="AlphaFoldDB" id="A0A8J2Z3T4"/>
<dbReference type="InterPro" id="IPR020566">
    <property type="entry name" value="His_synth_bifunc_HisB"/>
</dbReference>
<dbReference type="SUPFAM" id="SSF56784">
    <property type="entry name" value="HAD-like"/>
    <property type="match status" value="1"/>
</dbReference>
<dbReference type="CDD" id="cd07914">
    <property type="entry name" value="IGPD"/>
    <property type="match status" value="1"/>
</dbReference>
<dbReference type="InterPro" id="IPR020565">
    <property type="entry name" value="ImidazoleglycerP_deHydtase_CS"/>
</dbReference>
<proteinExistence type="inferred from homology"/>
<evidence type="ECO:0000313" key="11">
    <source>
        <dbReference type="EMBL" id="GGF94895.1"/>
    </source>
</evidence>
<evidence type="ECO:0000256" key="10">
    <source>
        <dbReference type="HAMAP-Rule" id="MF_01022"/>
    </source>
</evidence>
<dbReference type="InterPro" id="IPR036412">
    <property type="entry name" value="HAD-like_sf"/>
</dbReference>
<feature type="binding site" evidence="10">
    <location>
        <position position="101"/>
    </location>
    <ligand>
        <name>Zn(2+)</name>
        <dbReference type="ChEBI" id="CHEBI:29105"/>
    </ligand>
</feature>
<keyword evidence="10" id="KW-0862">Zinc</keyword>
<dbReference type="NCBIfam" id="NF003937">
    <property type="entry name" value="PRK05446.1"/>
    <property type="match status" value="1"/>
</dbReference>
<comment type="catalytic activity">
    <reaction evidence="10">
        <text>D-erythro-1-(imidazol-4-yl)glycerol 3-phosphate = 3-(imidazol-4-yl)-2-oxopropyl phosphate + H2O</text>
        <dbReference type="Rhea" id="RHEA:11040"/>
        <dbReference type="ChEBI" id="CHEBI:15377"/>
        <dbReference type="ChEBI" id="CHEBI:57766"/>
        <dbReference type="ChEBI" id="CHEBI:58278"/>
        <dbReference type="EC" id="4.2.1.19"/>
    </reaction>
</comment>
<keyword evidence="5 10" id="KW-0378">Hydrolase</keyword>
<keyword evidence="3 10" id="KW-0028">Amino-acid biosynthesis</keyword>
<dbReference type="InterPro" id="IPR006549">
    <property type="entry name" value="HAD-SF_hydro_IIIA"/>
</dbReference>
<protein>
    <recommendedName>
        <fullName evidence="10">Histidine biosynthesis bifunctional protein HisB</fullName>
    </recommendedName>
    <domain>
        <recommendedName>
            <fullName evidence="10">Histidinol-phosphatase</fullName>
            <ecNumber evidence="10">3.1.3.15</ecNumber>
        </recommendedName>
    </domain>
    <domain>
        <recommendedName>
            <fullName evidence="10">Imidazoleglycerol-phosphate dehydratase</fullName>
            <shortName evidence="10">IGPD</shortName>
            <ecNumber evidence="10">4.2.1.19</ecNumber>
        </recommendedName>
    </domain>
</protein>
<dbReference type="Gene3D" id="3.40.50.1000">
    <property type="entry name" value="HAD superfamily/HAD-like"/>
    <property type="match status" value="1"/>
</dbReference>
<dbReference type="InterPro" id="IPR038494">
    <property type="entry name" value="IGPD_sf"/>
</dbReference>
<sequence length="356" mass="39995">MKQHKYLFIDRDGTIIIEPEDKQIDHIDKLDFLPGVFDALITLQQAGFKLVMVSNQDGLGTSSFPENDFNAPHELMLRVLKSQGIIFEDILICPHFDNDYCDCRKPKVGLLMSYLRDQRINRDHSYVIGDRLTDLQLADNLGIKGIQIANEKYPDWLTIKNHILYTPRVATITRKTQETDITVSVNLDQAGKINIHSGIDFLDHMLEQVAKHSGISMDIQAQGDLHIDDHHTVEDIAITLGQALSQALADKLGIQRYGFLLPMDEASAEIALDLSGRFYCSFDADFKRDKVGDLSVELVSHFFYSLAESLKATLHIKLKGHNTHHMIEAAFKALGKVLKQAVAKTSLDMPSTKGVL</sequence>
<feature type="active site" description="Nucleophile" evidence="10">
    <location>
        <position position="10"/>
    </location>
</feature>
<evidence type="ECO:0000256" key="3">
    <source>
        <dbReference type="ARBA" id="ARBA00022605"/>
    </source>
</evidence>
<dbReference type="RefSeq" id="WP_117002015.1">
    <property type="nucleotide sequence ID" value="NZ_BMJS01000008.1"/>
</dbReference>
<keyword evidence="2 10" id="KW-0963">Cytoplasm</keyword>
<feature type="binding site" evidence="10">
    <location>
        <position position="12"/>
    </location>
    <ligand>
        <name>Mg(2+)</name>
        <dbReference type="ChEBI" id="CHEBI:18420"/>
    </ligand>
</feature>
<comment type="similarity">
    <text evidence="10">In the C-terminal section; belongs to the imidazoleglycerol-phosphate dehydratase family.</text>
</comment>
<evidence type="ECO:0000256" key="1">
    <source>
        <dbReference type="ARBA" id="ARBA00005047"/>
    </source>
</evidence>
<dbReference type="InterPro" id="IPR023214">
    <property type="entry name" value="HAD_sf"/>
</dbReference>
<comment type="cofactor">
    <cofactor evidence="10">
        <name>Zn(2+)</name>
        <dbReference type="ChEBI" id="CHEBI:29105"/>
    </cofactor>
</comment>
<reference evidence="11" key="2">
    <citation type="submission" date="2020-09" db="EMBL/GenBank/DDBJ databases">
        <authorList>
            <person name="Sun Q."/>
            <person name="Zhou Y."/>
        </authorList>
    </citation>
    <scope>NUCLEOTIDE SEQUENCE</scope>
    <source>
        <strain evidence="11">CGMCC 1.15758</strain>
    </source>
</reference>
<dbReference type="SUPFAM" id="SSF54211">
    <property type="entry name" value="Ribosomal protein S5 domain 2-like"/>
    <property type="match status" value="2"/>
</dbReference>
<dbReference type="NCBIfam" id="TIGR01261">
    <property type="entry name" value="hisB_Nterm"/>
    <property type="match status" value="1"/>
</dbReference>
<dbReference type="NCBIfam" id="NF002114">
    <property type="entry name" value="PRK00951.2-4"/>
    <property type="match status" value="1"/>
</dbReference>
<evidence type="ECO:0000256" key="9">
    <source>
        <dbReference type="ARBA" id="ARBA00023268"/>
    </source>
</evidence>
<comment type="pathway">
    <text evidence="10">Amino-acid biosynthesis; L-histidine biosynthesis; L-histidine from 5-phospho-alpha-D-ribose 1-diphosphate: step 8/9.</text>
</comment>
<reference evidence="11" key="1">
    <citation type="journal article" date="2014" name="Int. J. Syst. Evol. Microbiol.">
        <title>Complete genome sequence of Corynebacterium casei LMG S-19264T (=DSM 44701T), isolated from a smear-ripened cheese.</title>
        <authorList>
            <consortium name="US DOE Joint Genome Institute (JGI-PGF)"/>
            <person name="Walter F."/>
            <person name="Albersmeier A."/>
            <person name="Kalinowski J."/>
            <person name="Ruckert C."/>
        </authorList>
    </citation>
    <scope>NUCLEOTIDE SEQUENCE</scope>
    <source>
        <strain evidence="11">CGMCC 1.15758</strain>
    </source>
</reference>
<comment type="pathway">
    <text evidence="1 10">Amino-acid biosynthesis; L-histidine biosynthesis; L-histidine from 5-phospho-alpha-D-ribose 1-diphosphate: step 6/9.</text>
</comment>
<dbReference type="HAMAP" id="MF_01022">
    <property type="entry name" value="Bifunc_HisB"/>
    <property type="match status" value="1"/>
</dbReference>
<evidence type="ECO:0000256" key="6">
    <source>
        <dbReference type="ARBA" id="ARBA00022842"/>
    </source>
</evidence>
<comment type="subcellular location">
    <subcellularLocation>
        <location evidence="10">Cytoplasm</location>
    </subcellularLocation>
</comment>
<dbReference type="HAMAP" id="MF_00076">
    <property type="entry name" value="HisB"/>
    <property type="match status" value="1"/>
</dbReference>
<feature type="binding site" evidence="10">
    <location>
        <position position="103"/>
    </location>
    <ligand>
        <name>Zn(2+)</name>
        <dbReference type="ChEBI" id="CHEBI:29105"/>
    </ligand>
</feature>
<dbReference type="Pfam" id="PF00475">
    <property type="entry name" value="IGPD"/>
    <property type="match status" value="1"/>
</dbReference>
<dbReference type="FunFam" id="3.30.230.40:FF:000003">
    <property type="entry name" value="Imidazoleglycerol-phosphate dehydratase HisB"/>
    <property type="match status" value="1"/>
</dbReference>
<keyword evidence="7 10" id="KW-0368">Histidine biosynthesis</keyword>